<evidence type="ECO:0000313" key="3">
    <source>
        <dbReference type="Proteomes" id="UP001597402"/>
    </source>
</evidence>
<dbReference type="Proteomes" id="UP001597402">
    <property type="component" value="Unassembled WGS sequence"/>
</dbReference>
<feature type="transmembrane region" description="Helical" evidence="1">
    <location>
        <begin position="460"/>
        <end position="479"/>
    </location>
</feature>
<organism evidence="2 3">
    <name type="scientific">Blastococcus deserti</name>
    <dbReference type="NCBI Taxonomy" id="2259033"/>
    <lineage>
        <taxon>Bacteria</taxon>
        <taxon>Bacillati</taxon>
        <taxon>Actinomycetota</taxon>
        <taxon>Actinomycetes</taxon>
        <taxon>Geodermatophilales</taxon>
        <taxon>Geodermatophilaceae</taxon>
        <taxon>Blastococcus</taxon>
    </lineage>
</organism>
<keyword evidence="3" id="KW-1185">Reference proteome</keyword>
<feature type="transmembrane region" description="Helical" evidence="1">
    <location>
        <begin position="106"/>
        <end position="125"/>
    </location>
</feature>
<feature type="transmembrane region" description="Helical" evidence="1">
    <location>
        <begin position="176"/>
        <end position="196"/>
    </location>
</feature>
<feature type="transmembrane region" description="Helical" evidence="1">
    <location>
        <begin position="216"/>
        <end position="240"/>
    </location>
</feature>
<gene>
    <name evidence="2" type="ORF">ACFSHS_06475</name>
</gene>
<evidence type="ECO:0000256" key="1">
    <source>
        <dbReference type="SAM" id="Phobius"/>
    </source>
</evidence>
<accession>A0ABW4X9H7</accession>
<feature type="transmembrane region" description="Helical" evidence="1">
    <location>
        <begin position="353"/>
        <end position="375"/>
    </location>
</feature>
<feature type="transmembrane region" description="Helical" evidence="1">
    <location>
        <begin position="65"/>
        <end position="85"/>
    </location>
</feature>
<name>A0ABW4X9H7_9ACTN</name>
<dbReference type="NCBIfam" id="NF037982">
    <property type="entry name" value="Nramp_1"/>
    <property type="match status" value="1"/>
</dbReference>
<dbReference type="EMBL" id="JBHUHP010000006">
    <property type="protein sequence ID" value="MFD2091219.1"/>
    <property type="molecule type" value="Genomic_DNA"/>
</dbReference>
<feature type="transmembrane region" description="Helical" evidence="1">
    <location>
        <begin position="420"/>
        <end position="440"/>
    </location>
</feature>
<comment type="caution">
    <text evidence="2">The sequence shown here is derived from an EMBL/GenBank/DDBJ whole genome shotgun (WGS) entry which is preliminary data.</text>
</comment>
<reference evidence="3" key="1">
    <citation type="journal article" date="2019" name="Int. J. Syst. Evol. Microbiol.">
        <title>The Global Catalogue of Microorganisms (GCM) 10K type strain sequencing project: providing services to taxonomists for standard genome sequencing and annotation.</title>
        <authorList>
            <consortium name="The Broad Institute Genomics Platform"/>
            <consortium name="The Broad Institute Genome Sequencing Center for Infectious Disease"/>
            <person name="Wu L."/>
            <person name="Ma J."/>
        </authorList>
    </citation>
    <scope>NUCLEOTIDE SEQUENCE [LARGE SCALE GENOMIC DNA]</scope>
    <source>
        <strain evidence="3">JCM 3338</strain>
    </source>
</reference>
<proteinExistence type="predicted"/>
<feature type="transmembrane region" description="Helical" evidence="1">
    <location>
        <begin position="299"/>
        <end position="323"/>
    </location>
</feature>
<sequence>MSSSPSRRHPGDLATELPSKALPAVPYADLPEPLPMRKVIGPSVLLLAGAIGSGEYVLWPYITSQVGLAVVWLVVVGVLTQYFLNMEIERYTLATGETAVTGFTRLWKPWSWLFIIMTVVPWAWPGWATGGTTTLGFVVGLSETAVPYVTIGALVLIGLVLTVSPVVYQTVEKIQFFMVGLIVLFLIYALLFLLGWDGYAALGRGLADVDELPGAVSQVGTATLLGAIAFAGAGGALNLVQSNWVRDKGLGMGARLPRVVSPFTGEEIAAPTTGYIFRRDAENMRRWRGWWRVADREQFVTFFVIGLIALLTFMTLTAINIGVGVSEAESFDFIRLQGEALAEQQGSWLGTTFWLIGTVVLYSTNLAVLDMVGRVTADVLKTGPLRENERWSESRIYFTVVWTEIVFGSVILLSGVTQPLILLVIASSLNGLVMFVYSVLLIQLNRRTLPAEIRVGGGRLVALCWAVLFYGFFSVVLLIDQFGQLAGG</sequence>
<feature type="transmembrane region" description="Helical" evidence="1">
    <location>
        <begin position="145"/>
        <end position="164"/>
    </location>
</feature>
<keyword evidence="1" id="KW-1133">Transmembrane helix</keyword>
<feature type="transmembrane region" description="Helical" evidence="1">
    <location>
        <begin position="39"/>
        <end position="59"/>
    </location>
</feature>
<keyword evidence="1" id="KW-0812">Transmembrane</keyword>
<keyword evidence="1" id="KW-0472">Membrane</keyword>
<protein>
    <submittedName>
        <fullName evidence="2">Nramp family divalent metal transporter</fullName>
    </submittedName>
</protein>
<feature type="transmembrane region" description="Helical" evidence="1">
    <location>
        <begin position="396"/>
        <end position="414"/>
    </location>
</feature>
<evidence type="ECO:0000313" key="2">
    <source>
        <dbReference type="EMBL" id="MFD2091219.1"/>
    </source>
</evidence>
<dbReference type="RefSeq" id="WP_376873286.1">
    <property type="nucleotide sequence ID" value="NZ_JBHUHP010000006.1"/>
</dbReference>